<dbReference type="EMBL" id="JASPKY010000248">
    <property type="protein sequence ID" value="KAK9716997.1"/>
    <property type="molecule type" value="Genomic_DNA"/>
</dbReference>
<sequence>MFVLERYQRNLREREEAARFGDQHGEQMGWGPKGAQIALWPTREDDKYPSIRHCQAGARSELDAMQTHRKLCNIGRRVKNVIVTCYKNSALSQSKRRSPKEWRCAK</sequence>
<protein>
    <submittedName>
        <fullName evidence="1">Uncharacterized protein</fullName>
    </submittedName>
</protein>
<name>A0AAW1KEK8_POPJA</name>
<gene>
    <name evidence="1" type="ORF">QE152_g24412</name>
</gene>
<organism evidence="1 2">
    <name type="scientific">Popillia japonica</name>
    <name type="common">Japanese beetle</name>
    <dbReference type="NCBI Taxonomy" id="7064"/>
    <lineage>
        <taxon>Eukaryota</taxon>
        <taxon>Metazoa</taxon>
        <taxon>Ecdysozoa</taxon>
        <taxon>Arthropoda</taxon>
        <taxon>Hexapoda</taxon>
        <taxon>Insecta</taxon>
        <taxon>Pterygota</taxon>
        <taxon>Neoptera</taxon>
        <taxon>Endopterygota</taxon>
        <taxon>Coleoptera</taxon>
        <taxon>Polyphaga</taxon>
        <taxon>Scarabaeiformia</taxon>
        <taxon>Scarabaeidae</taxon>
        <taxon>Rutelinae</taxon>
        <taxon>Popillia</taxon>
    </lineage>
</organism>
<dbReference type="AlphaFoldDB" id="A0AAW1KEK8"/>
<dbReference type="Proteomes" id="UP001458880">
    <property type="component" value="Unassembled WGS sequence"/>
</dbReference>
<reference evidence="1 2" key="1">
    <citation type="journal article" date="2024" name="BMC Genomics">
        <title>De novo assembly and annotation of Popillia japonica's genome with initial clues to its potential as an invasive pest.</title>
        <authorList>
            <person name="Cucini C."/>
            <person name="Boschi S."/>
            <person name="Funari R."/>
            <person name="Cardaioli E."/>
            <person name="Iannotti N."/>
            <person name="Marturano G."/>
            <person name="Paoli F."/>
            <person name="Bruttini M."/>
            <person name="Carapelli A."/>
            <person name="Frati F."/>
            <person name="Nardi F."/>
        </authorList>
    </citation>
    <scope>NUCLEOTIDE SEQUENCE [LARGE SCALE GENOMIC DNA]</scope>
    <source>
        <strain evidence="1">DMR45628</strain>
    </source>
</reference>
<comment type="caution">
    <text evidence="1">The sequence shown here is derived from an EMBL/GenBank/DDBJ whole genome shotgun (WGS) entry which is preliminary data.</text>
</comment>
<proteinExistence type="predicted"/>
<accession>A0AAW1KEK8</accession>
<keyword evidence="2" id="KW-1185">Reference proteome</keyword>
<evidence type="ECO:0000313" key="1">
    <source>
        <dbReference type="EMBL" id="KAK9716997.1"/>
    </source>
</evidence>
<evidence type="ECO:0000313" key="2">
    <source>
        <dbReference type="Proteomes" id="UP001458880"/>
    </source>
</evidence>